<dbReference type="AlphaFoldDB" id="A0A9D1S6M8"/>
<evidence type="ECO:0000256" key="10">
    <source>
        <dbReference type="ARBA" id="ARBA00022840"/>
    </source>
</evidence>
<evidence type="ECO:0000256" key="9">
    <source>
        <dbReference type="ARBA" id="ARBA00022777"/>
    </source>
</evidence>
<sequence>MIRVRVPATSANMGAGFDTLGIALGLYNYISVEETAQGVQIINKNAGGYIPDGENNLIYRAMQRVFREVGHARQGLKIIQNSQIPMTRGLGSSSACIIGGMLAANVLSGRKLEYSDILDLAVEMEGHPDNAAPALYGGFCISAVTGGKTACKSIKVDSKMKYAVMVPDFFVATKKSRGTLPQRVPIKDAAFNISHAALFTAAMMTGDIGLLRTGVMDRLHQQYRKAYIEDMDTIFEKSYEFGAKATYLSGSGPTILSILDGGYQEFSNKMRQFFAGSAQAWSCRILPVDNIGAVVKSNI</sequence>
<dbReference type="EC" id="2.7.1.39" evidence="3 13"/>
<evidence type="ECO:0000256" key="12">
    <source>
        <dbReference type="ARBA" id="ARBA00049954"/>
    </source>
</evidence>
<gene>
    <name evidence="13" type="primary">thrB</name>
    <name evidence="16" type="ORF">IAB04_03550</name>
</gene>
<dbReference type="EMBL" id="DVND01000095">
    <property type="protein sequence ID" value="HIU48413.1"/>
    <property type="molecule type" value="Genomic_DNA"/>
</dbReference>
<evidence type="ECO:0000256" key="6">
    <source>
        <dbReference type="ARBA" id="ARBA00022679"/>
    </source>
</evidence>
<dbReference type="PANTHER" id="PTHR20861:SF1">
    <property type="entry name" value="HOMOSERINE KINASE"/>
    <property type="match status" value="1"/>
</dbReference>
<keyword evidence="10 13" id="KW-0067">ATP-binding</keyword>
<comment type="subcellular location">
    <subcellularLocation>
        <location evidence="13">Cytoplasm</location>
    </subcellularLocation>
</comment>
<evidence type="ECO:0000313" key="16">
    <source>
        <dbReference type="EMBL" id="HIU48413.1"/>
    </source>
</evidence>
<accession>A0A9D1S6M8</accession>
<reference evidence="16" key="1">
    <citation type="submission" date="2020-10" db="EMBL/GenBank/DDBJ databases">
        <authorList>
            <person name="Gilroy R."/>
        </authorList>
    </citation>
    <scope>NUCLEOTIDE SEQUENCE</scope>
    <source>
        <strain evidence="16">ChiSjej4B22-9803</strain>
    </source>
</reference>
<evidence type="ECO:0000256" key="11">
    <source>
        <dbReference type="ARBA" id="ARBA00049375"/>
    </source>
</evidence>
<dbReference type="PROSITE" id="PS00627">
    <property type="entry name" value="GHMP_KINASES_ATP"/>
    <property type="match status" value="1"/>
</dbReference>
<proteinExistence type="inferred from homology"/>
<dbReference type="InterPro" id="IPR000870">
    <property type="entry name" value="Homoserine_kinase"/>
</dbReference>
<feature type="domain" description="GHMP kinase N-terminal" evidence="14">
    <location>
        <begin position="56"/>
        <end position="138"/>
    </location>
</feature>
<comment type="pathway">
    <text evidence="1 13">Amino-acid biosynthesis; L-threonine biosynthesis; L-threonine from L-aspartate: step 4/5.</text>
</comment>
<keyword evidence="7 13" id="KW-0791">Threonine biosynthesis</keyword>
<keyword evidence="13" id="KW-0963">Cytoplasm</keyword>
<keyword evidence="5 13" id="KW-0028">Amino-acid biosynthesis</keyword>
<dbReference type="NCBIfam" id="TIGR00191">
    <property type="entry name" value="thrB"/>
    <property type="match status" value="1"/>
</dbReference>
<evidence type="ECO:0000256" key="2">
    <source>
        <dbReference type="ARBA" id="ARBA00007370"/>
    </source>
</evidence>
<comment type="caution">
    <text evidence="16">The sequence shown here is derived from an EMBL/GenBank/DDBJ whole genome shotgun (WGS) entry which is preliminary data.</text>
</comment>
<keyword evidence="9 13" id="KW-0418">Kinase</keyword>
<evidence type="ECO:0000256" key="4">
    <source>
        <dbReference type="ARBA" id="ARBA00017858"/>
    </source>
</evidence>
<evidence type="ECO:0000313" key="17">
    <source>
        <dbReference type="Proteomes" id="UP000824111"/>
    </source>
</evidence>
<dbReference type="Proteomes" id="UP000824111">
    <property type="component" value="Unassembled WGS sequence"/>
</dbReference>
<evidence type="ECO:0000259" key="15">
    <source>
        <dbReference type="Pfam" id="PF08544"/>
    </source>
</evidence>
<dbReference type="SUPFAM" id="SSF54211">
    <property type="entry name" value="Ribosomal protein S5 domain 2-like"/>
    <property type="match status" value="1"/>
</dbReference>
<dbReference type="Pfam" id="PF08544">
    <property type="entry name" value="GHMP_kinases_C"/>
    <property type="match status" value="1"/>
</dbReference>
<dbReference type="SUPFAM" id="SSF55060">
    <property type="entry name" value="GHMP Kinase, C-terminal domain"/>
    <property type="match status" value="1"/>
</dbReference>
<evidence type="ECO:0000256" key="13">
    <source>
        <dbReference type="HAMAP-Rule" id="MF_00384"/>
    </source>
</evidence>
<dbReference type="PIRSF" id="PIRSF000676">
    <property type="entry name" value="Homoser_kin"/>
    <property type="match status" value="1"/>
</dbReference>
<dbReference type="InterPro" id="IPR020568">
    <property type="entry name" value="Ribosomal_Su5_D2-typ_SF"/>
</dbReference>
<feature type="binding site" evidence="13">
    <location>
        <begin position="85"/>
        <end position="95"/>
    </location>
    <ligand>
        <name>ATP</name>
        <dbReference type="ChEBI" id="CHEBI:30616"/>
    </ligand>
</feature>
<evidence type="ECO:0000256" key="5">
    <source>
        <dbReference type="ARBA" id="ARBA00022605"/>
    </source>
</evidence>
<dbReference type="GO" id="GO:0005737">
    <property type="term" value="C:cytoplasm"/>
    <property type="evidence" value="ECO:0007669"/>
    <property type="project" value="UniProtKB-SubCell"/>
</dbReference>
<name>A0A9D1S6M8_9FIRM</name>
<dbReference type="InterPro" id="IPR036554">
    <property type="entry name" value="GHMP_kinase_C_sf"/>
</dbReference>
<dbReference type="GO" id="GO:0004413">
    <property type="term" value="F:homoserine kinase activity"/>
    <property type="evidence" value="ECO:0007669"/>
    <property type="project" value="UniProtKB-UniRule"/>
</dbReference>
<dbReference type="HAMAP" id="MF_00384">
    <property type="entry name" value="Homoser_kinase"/>
    <property type="match status" value="1"/>
</dbReference>
<dbReference type="PANTHER" id="PTHR20861">
    <property type="entry name" value="HOMOSERINE/4-DIPHOSPHOCYTIDYL-2-C-METHYL-D-ERYTHRITOL KINASE"/>
    <property type="match status" value="1"/>
</dbReference>
<dbReference type="PRINTS" id="PR00958">
    <property type="entry name" value="HOMSERKINASE"/>
</dbReference>
<feature type="domain" description="GHMP kinase C-terminal" evidence="15">
    <location>
        <begin position="202"/>
        <end position="270"/>
    </location>
</feature>
<dbReference type="Pfam" id="PF00288">
    <property type="entry name" value="GHMP_kinases_N"/>
    <property type="match status" value="1"/>
</dbReference>
<organism evidence="16 17">
    <name type="scientific">Candidatus Avimonoglobus intestinipullorum</name>
    <dbReference type="NCBI Taxonomy" id="2840699"/>
    <lineage>
        <taxon>Bacteria</taxon>
        <taxon>Bacillati</taxon>
        <taxon>Bacillota</taxon>
        <taxon>Clostridia</taxon>
        <taxon>Eubacteriales</taxon>
        <taxon>Candidatus Avimonoglobus</taxon>
    </lineage>
</organism>
<evidence type="ECO:0000256" key="3">
    <source>
        <dbReference type="ARBA" id="ARBA00012078"/>
    </source>
</evidence>
<keyword evidence="8 13" id="KW-0547">Nucleotide-binding</keyword>
<dbReference type="GO" id="GO:0009088">
    <property type="term" value="P:threonine biosynthetic process"/>
    <property type="evidence" value="ECO:0007669"/>
    <property type="project" value="UniProtKB-UniRule"/>
</dbReference>
<dbReference type="InterPro" id="IPR014721">
    <property type="entry name" value="Ribsml_uS5_D2-typ_fold_subgr"/>
</dbReference>
<evidence type="ECO:0000256" key="8">
    <source>
        <dbReference type="ARBA" id="ARBA00022741"/>
    </source>
</evidence>
<dbReference type="InterPro" id="IPR006204">
    <property type="entry name" value="GHMP_kinase_N_dom"/>
</dbReference>
<dbReference type="Gene3D" id="3.30.70.890">
    <property type="entry name" value="GHMP kinase, C-terminal domain"/>
    <property type="match status" value="1"/>
</dbReference>
<comment type="similarity">
    <text evidence="2 13">Belongs to the GHMP kinase family. Homoserine kinase subfamily.</text>
</comment>
<evidence type="ECO:0000256" key="1">
    <source>
        <dbReference type="ARBA" id="ARBA00005015"/>
    </source>
</evidence>
<keyword evidence="6 13" id="KW-0808">Transferase</keyword>
<dbReference type="InterPro" id="IPR006203">
    <property type="entry name" value="GHMP_knse_ATP-bd_CS"/>
</dbReference>
<comment type="catalytic activity">
    <reaction evidence="11 13">
        <text>L-homoserine + ATP = O-phospho-L-homoserine + ADP + H(+)</text>
        <dbReference type="Rhea" id="RHEA:13985"/>
        <dbReference type="ChEBI" id="CHEBI:15378"/>
        <dbReference type="ChEBI" id="CHEBI:30616"/>
        <dbReference type="ChEBI" id="CHEBI:57476"/>
        <dbReference type="ChEBI" id="CHEBI:57590"/>
        <dbReference type="ChEBI" id="CHEBI:456216"/>
        <dbReference type="EC" id="2.7.1.39"/>
    </reaction>
</comment>
<dbReference type="InterPro" id="IPR013750">
    <property type="entry name" value="GHMP_kinase_C_dom"/>
</dbReference>
<comment type="function">
    <text evidence="12 13">Catalyzes the ATP-dependent phosphorylation of L-homoserine to L-homoserine phosphate.</text>
</comment>
<dbReference type="GO" id="GO:0005524">
    <property type="term" value="F:ATP binding"/>
    <property type="evidence" value="ECO:0007669"/>
    <property type="project" value="UniProtKB-UniRule"/>
</dbReference>
<evidence type="ECO:0000259" key="14">
    <source>
        <dbReference type="Pfam" id="PF00288"/>
    </source>
</evidence>
<evidence type="ECO:0000256" key="7">
    <source>
        <dbReference type="ARBA" id="ARBA00022697"/>
    </source>
</evidence>
<dbReference type="Gene3D" id="3.30.230.10">
    <property type="match status" value="1"/>
</dbReference>
<reference evidence="16" key="2">
    <citation type="journal article" date="2021" name="PeerJ">
        <title>Extensive microbial diversity within the chicken gut microbiome revealed by metagenomics and culture.</title>
        <authorList>
            <person name="Gilroy R."/>
            <person name="Ravi A."/>
            <person name="Getino M."/>
            <person name="Pursley I."/>
            <person name="Horton D.L."/>
            <person name="Alikhan N.F."/>
            <person name="Baker D."/>
            <person name="Gharbi K."/>
            <person name="Hall N."/>
            <person name="Watson M."/>
            <person name="Adriaenssens E.M."/>
            <person name="Foster-Nyarko E."/>
            <person name="Jarju S."/>
            <person name="Secka A."/>
            <person name="Antonio M."/>
            <person name="Oren A."/>
            <person name="Chaudhuri R.R."/>
            <person name="La Ragione R."/>
            <person name="Hildebrand F."/>
            <person name="Pallen M.J."/>
        </authorList>
    </citation>
    <scope>NUCLEOTIDE SEQUENCE</scope>
    <source>
        <strain evidence="16">ChiSjej4B22-9803</strain>
    </source>
</reference>
<protein>
    <recommendedName>
        <fullName evidence="4 13">Homoserine kinase</fullName>
        <shortName evidence="13">HK</shortName>
        <shortName evidence="13">HSK</shortName>
        <ecNumber evidence="3 13">2.7.1.39</ecNumber>
    </recommendedName>
</protein>